<proteinExistence type="predicted"/>
<name>A0A9Y2IB30_9PSEU</name>
<accession>A0A9Y2IB30</accession>
<dbReference type="AlphaFoldDB" id="A0A9Y2IB30"/>
<dbReference type="Proteomes" id="UP001236014">
    <property type="component" value="Chromosome"/>
</dbReference>
<organism evidence="1 2">
    <name type="scientific">Amycolatopsis carbonis</name>
    <dbReference type="NCBI Taxonomy" id="715471"/>
    <lineage>
        <taxon>Bacteria</taxon>
        <taxon>Bacillati</taxon>
        <taxon>Actinomycetota</taxon>
        <taxon>Actinomycetes</taxon>
        <taxon>Pseudonocardiales</taxon>
        <taxon>Pseudonocardiaceae</taxon>
        <taxon>Amycolatopsis</taxon>
    </lineage>
</organism>
<dbReference type="RefSeq" id="WP_285966768.1">
    <property type="nucleotide sequence ID" value="NZ_CP127294.1"/>
</dbReference>
<protein>
    <submittedName>
        <fullName evidence="1">Uncharacterized protein</fullName>
    </submittedName>
</protein>
<evidence type="ECO:0000313" key="2">
    <source>
        <dbReference type="Proteomes" id="UP001236014"/>
    </source>
</evidence>
<evidence type="ECO:0000313" key="1">
    <source>
        <dbReference type="EMBL" id="WIX76006.1"/>
    </source>
</evidence>
<reference evidence="1 2" key="1">
    <citation type="submission" date="2023-06" db="EMBL/GenBank/DDBJ databases">
        <authorList>
            <person name="Oyuntsetseg B."/>
            <person name="Kim S.B."/>
        </authorList>
    </citation>
    <scope>NUCLEOTIDE SEQUENCE [LARGE SCALE GENOMIC DNA]</scope>
    <source>
        <strain evidence="1 2">2-15</strain>
    </source>
</reference>
<dbReference type="EMBL" id="CP127294">
    <property type="protein sequence ID" value="WIX76006.1"/>
    <property type="molecule type" value="Genomic_DNA"/>
</dbReference>
<dbReference type="Gene3D" id="3.10.129.10">
    <property type="entry name" value="Hotdog Thioesterase"/>
    <property type="match status" value="1"/>
</dbReference>
<dbReference type="KEGG" id="acab:QRX50_31605"/>
<sequence length="146" mass="15455">MIYHNTTNCRCSTSPYAQGLELTSVNVGAQSLTATVTATPADCAGHFPGYPALPVAVLGTAMADATSRLIEATTHRPMMRWVPKGRLVFEAHRFVQAGTPVDIDARIVSSAGPRRTILVNASAGEQVAASLSINVVTVHPEMLTPR</sequence>
<keyword evidence="2" id="KW-1185">Reference proteome</keyword>
<gene>
    <name evidence="1" type="ORF">QRX50_31605</name>
</gene>